<dbReference type="InterPro" id="IPR058647">
    <property type="entry name" value="BSH_CzcB-like"/>
</dbReference>
<dbReference type="Gene3D" id="1.10.287.470">
    <property type="entry name" value="Helix hairpin bin"/>
    <property type="match status" value="1"/>
</dbReference>
<dbReference type="Pfam" id="PF25954">
    <property type="entry name" value="Beta-barrel_RND_2"/>
    <property type="match status" value="1"/>
</dbReference>
<dbReference type="Gene3D" id="2.40.420.20">
    <property type="match status" value="1"/>
</dbReference>
<evidence type="ECO:0000313" key="7">
    <source>
        <dbReference type="Proteomes" id="UP000253410"/>
    </source>
</evidence>
<dbReference type="GO" id="GO:0015679">
    <property type="term" value="P:plasma membrane copper ion transport"/>
    <property type="evidence" value="ECO:0007669"/>
    <property type="project" value="TreeGrafter"/>
</dbReference>
<evidence type="ECO:0000256" key="2">
    <source>
        <dbReference type="ARBA" id="ARBA00022448"/>
    </source>
</evidence>
<organism evidence="6 7">
    <name type="scientific">Chitinophaga flava</name>
    <dbReference type="NCBI Taxonomy" id="2259036"/>
    <lineage>
        <taxon>Bacteria</taxon>
        <taxon>Pseudomonadati</taxon>
        <taxon>Bacteroidota</taxon>
        <taxon>Chitinophagia</taxon>
        <taxon>Chitinophagales</taxon>
        <taxon>Chitinophagaceae</taxon>
        <taxon>Chitinophaga</taxon>
    </lineage>
</organism>
<evidence type="ECO:0000313" key="6">
    <source>
        <dbReference type="EMBL" id="RBL89559.1"/>
    </source>
</evidence>
<sequence>MNPLHRSANGKRNARQLYIIPVCFLMLTFAACKQKSQKHESPKDYCITDSLYKTLGIATATDSLVNDQLQLNGKVTFNDNNVIHVYPLVSGTVQKVDVQLGDHVHKGQVMAVIKSSELVGFSNDLLNAKTNLAVAKKNLDATQDLYKSGLASQRDLLSAQVGLEQAQSTVQRVERMLSINEGNGTSDIQIVKAPIDGFIVEKFINSDTKLRADNGNPMFTISDLNNVWVIANAYESDIDKIKMGDHAQITTLTYTDKKFIGTVDKIFNVLDPVNKVMRVRVQLPNPGYLLKPEMYTSVMLSSAINKSELPAVPSKAIIFDNSKHYVLVIKDKCNIAIREVRPGIVEGDHTFIQQGIHSGEQVIASNQLYIYQALNMNNR</sequence>
<dbReference type="GO" id="GO:0016020">
    <property type="term" value="C:membrane"/>
    <property type="evidence" value="ECO:0007669"/>
    <property type="project" value="InterPro"/>
</dbReference>
<dbReference type="InterPro" id="IPR051909">
    <property type="entry name" value="MFP_Cation_Efflux"/>
</dbReference>
<gene>
    <name evidence="6" type="ORF">DF182_23915</name>
</gene>
<evidence type="ECO:0000259" key="4">
    <source>
        <dbReference type="Pfam" id="PF25967"/>
    </source>
</evidence>
<dbReference type="InterPro" id="IPR058627">
    <property type="entry name" value="MdtA-like_C"/>
</dbReference>
<dbReference type="OrthoDB" id="9806939at2"/>
<dbReference type="Proteomes" id="UP000253410">
    <property type="component" value="Unassembled WGS sequence"/>
</dbReference>
<dbReference type="SUPFAM" id="SSF111369">
    <property type="entry name" value="HlyD-like secretion proteins"/>
    <property type="match status" value="1"/>
</dbReference>
<dbReference type="PROSITE" id="PS51257">
    <property type="entry name" value="PROKAR_LIPOPROTEIN"/>
    <property type="match status" value="1"/>
</dbReference>
<dbReference type="InterPro" id="IPR058792">
    <property type="entry name" value="Beta-barrel_RND_2"/>
</dbReference>
<dbReference type="InterPro" id="IPR006143">
    <property type="entry name" value="RND_pump_MFP"/>
</dbReference>
<evidence type="ECO:0000256" key="1">
    <source>
        <dbReference type="ARBA" id="ARBA00009477"/>
    </source>
</evidence>
<evidence type="ECO:0000259" key="3">
    <source>
        <dbReference type="Pfam" id="PF25954"/>
    </source>
</evidence>
<feature type="domain" description="CzcB-like barrel-sandwich hybrid" evidence="5">
    <location>
        <begin position="82"/>
        <end position="223"/>
    </location>
</feature>
<feature type="domain" description="CusB-like beta-barrel" evidence="3">
    <location>
        <begin position="226"/>
        <end position="302"/>
    </location>
</feature>
<keyword evidence="2" id="KW-0813">Transport</keyword>
<evidence type="ECO:0000259" key="5">
    <source>
        <dbReference type="Pfam" id="PF25973"/>
    </source>
</evidence>
<dbReference type="RefSeq" id="WP_113618308.1">
    <property type="nucleotide sequence ID" value="NZ_QFFJ01000002.1"/>
</dbReference>
<dbReference type="Pfam" id="PF25967">
    <property type="entry name" value="RND-MFP_C"/>
    <property type="match status" value="1"/>
</dbReference>
<dbReference type="AlphaFoldDB" id="A0A365XT74"/>
<dbReference type="FunFam" id="2.40.30.170:FF:000010">
    <property type="entry name" value="Efflux RND transporter periplasmic adaptor subunit"/>
    <property type="match status" value="1"/>
</dbReference>
<comment type="similarity">
    <text evidence="1">Belongs to the membrane fusion protein (MFP) (TC 8.A.1) family.</text>
</comment>
<dbReference type="EMBL" id="QFFJ01000002">
    <property type="protein sequence ID" value="RBL89559.1"/>
    <property type="molecule type" value="Genomic_DNA"/>
</dbReference>
<dbReference type="GO" id="GO:0030313">
    <property type="term" value="C:cell envelope"/>
    <property type="evidence" value="ECO:0007669"/>
    <property type="project" value="TreeGrafter"/>
</dbReference>
<proteinExistence type="inferred from homology"/>
<accession>A0A365XT74</accession>
<dbReference type="Pfam" id="PF25973">
    <property type="entry name" value="BSH_CzcB"/>
    <property type="match status" value="1"/>
</dbReference>
<dbReference type="NCBIfam" id="TIGR01730">
    <property type="entry name" value="RND_mfp"/>
    <property type="match status" value="1"/>
</dbReference>
<feature type="domain" description="Multidrug resistance protein MdtA-like C-terminal permuted SH3" evidence="4">
    <location>
        <begin position="312"/>
        <end position="365"/>
    </location>
</feature>
<dbReference type="GO" id="GO:0060003">
    <property type="term" value="P:copper ion export"/>
    <property type="evidence" value="ECO:0007669"/>
    <property type="project" value="TreeGrafter"/>
</dbReference>
<dbReference type="Gene3D" id="2.40.50.100">
    <property type="match status" value="1"/>
</dbReference>
<dbReference type="Gene3D" id="2.40.30.170">
    <property type="match status" value="1"/>
</dbReference>
<protein>
    <submittedName>
        <fullName evidence="6">Efflux RND transporter periplasmic adaptor subunit</fullName>
    </submittedName>
</protein>
<keyword evidence="7" id="KW-1185">Reference proteome</keyword>
<dbReference type="PANTHER" id="PTHR30097:SF4">
    <property type="entry name" value="SLR6042 PROTEIN"/>
    <property type="match status" value="1"/>
</dbReference>
<dbReference type="PANTHER" id="PTHR30097">
    <property type="entry name" value="CATION EFFLUX SYSTEM PROTEIN CUSB"/>
    <property type="match status" value="1"/>
</dbReference>
<dbReference type="GO" id="GO:0015562">
    <property type="term" value="F:efflux transmembrane transporter activity"/>
    <property type="evidence" value="ECO:0007669"/>
    <property type="project" value="InterPro"/>
</dbReference>
<comment type="caution">
    <text evidence="6">The sequence shown here is derived from an EMBL/GenBank/DDBJ whole genome shotgun (WGS) entry which is preliminary data.</text>
</comment>
<reference evidence="6 7" key="1">
    <citation type="submission" date="2018-05" db="EMBL/GenBank/DDBJ databases">
        <title>Chitinophaga sp. K3CV102501T nov., isolated from isolated from a monsoon evergreen broad-leaved forest soil.</title>
        <authorList>
            <person name="Lv Y."/>
        </authorList>
    </citation>
    <scope>NUCLEOTIDE SEQUENCE [LARGE SCALE GENOMIC DNA]</scope>
    <source>
        <strain evidence="6 7">GDMCC 1.1325</strain>
    </source>
</reference>
<name>A0A365XT74_9BACT</name>